<dbReference type="OrthoDB" id="5365496at2"/>
<keyword evidence="2" id="KW-1185">Reference proteome</keyword>
<dbReference type="Proteomes" id="UP000308901">
    <property type="component" value="Unassembled WGS sequence"/>
</dbReference>
<reference evidence="1 2" key="1">
    <citation type="submission" date="2019-05" db="EMBL/GenBank/DDBJ databases">
        <title>Arcobacter sp. nov., isolated from sea sediment.</title>
        <authorList>
            <person name="Kim W."/>
        </authorList>
    </citation>
    <scope>NUCLEOTIDE SEQUENCE [LARGE SCALE GENOMIC DNA]</scope>
    <source>
        <strain evidence="1 2">CAU 1517</strain>
    </source>
</reference>
<evidence type="ECO:0000313" key="2">
    <source>
        <dbReference type="Proteomes" id="UP000308901"/>
    </source>
</evidence>
<dbReference type="AlphaFoldDB" id="A0A5R8Y3L7"/>
<accession>A0A5R8Y3L7</accession>
<name>A0A5R8Y3L7_9BACT</name>
<sequence>MEKKKSLKKSYYEIYENITSIKINEIESEHEIISLIMKINMNQSLGTLNENTINAELISQIFRSNEDSLSKLLLIDQELFEIKFKLYIYLIDLFNQLCKIYSKNDSKRKLVEPIIEALIESKTFLKIKLQLNEEKINIINNHIGQARYKFSHLSYFEIEGKDIDYVFEYYQSKCEKIVHGFELSKDSSFLSYLKNDKEIEKNIFINNLSFLLLKMHYEIKYFHPKLKFWDNPYYKKIVDFFYESTNLENIDKSLEKNFEKLLVEEFIKTSFYLEAKGISVIDEKIQLLQLNTDEYKQLIDIITSKINVDNAG</sequence>
<gene>
    <name evidence="1" type="ORF">FDK22_06215</name>
</gene>
<organism evidence="1 2">
    <name type="scientific">Arcobacter arenosus</name>
    <dbReference type="NCBI Taxonomy" id="2576037"/>
    <lineage>
        <taxon>Bacteria</taxon>
        <taxon>Pseudomonadati</taxon>
        <taxon>Campylobacterota</taxon>
        <taxon>Epsilonproteobacteria</taxon>
        <taxon>Campylobacterales</taxon>
        <taxon>Arcobacteraceae</taxon>
        <taxon>Arcobacter</taxon>
    </lineage>
</organism>
<dbReference type="RefSeq" id="WP_138152044.1">
    <property type="nucleotide sequence ID" value="NZ_VANU01000002.1"/>
</dbReference>
<evidence type="ECO:0000313" key="1">
    <source>
        <dbReference type="EMBL" id="TLP39461.1"/>
    </source>
</evidence>
<dbReference type="EMBL" id="VANU01000002">
    <property type="protein sequence ID" value="TLP39461.1"/>
    <property type="molecule type" value="Genomic_DNA"/>
</dbReference>
<protein>
    <submittedName>
        <fullName evidence="1">Uncharacterized protein</fullName>
    </submittedName>
</protein>
<proteinExistence type="predicted"/>
<comment type="caution">
    <text evidence="1">The sequence shown here is derived from an EMBL/GenBank/DDBJ whole genome shotgun (WGS) entry which is preliminary data.</text>
</comment>